<dbReference type="PANTHER" id="PTHR42693">
    <property type="entry name" value="ARYLSULFATASE FAMILY MEMBER"/>
    <property type="match status" value="1"/>
</dbReference>
<accession>A0A6C2UKS8</accession>
<keyword evidence="7" id="KW-1185">Reference proteome</keyword>
<dbReference type="PROSITE" id="PS00523">
    <property type="entry name" value="SULFATASE_1"/>
    <property type="match status" value="1"/>
</dbReference>
<evidence type="ECO:0000256" key="2">
    <source>
        <dbReference type="ARBA" id="ARBA00022723"/>
    </source>
</evidence>
<evidence type="ECO:0000313" key="7">
    <source>
        <dbReference type="Proteomes" id="UP000346198"/>
    </source>
</evidence>
<dbReference type="RefSeq" id="WP_136061900.1">
    <property type="nucleotide sequence ID" value="NZ_CAAHFH010000001.1"/>
</dbReference>
<dbReference type="AlphaFoldDB" id="A0A6C2UKS8"/>
<dbReference type="SUPFAM" id="SSF53649">
    <property type="entry name" value="Alkaline phosphatase-like"/>
    <property type="match status" value="1"/>
</dbReference>
<keyword evidence="3" id="KW-0378">Hydrolase</keyword>
<sequence length="477" mass="53232">MIRYGMVAVALMGLMRLMVGGCYASEQKPNIILVMADDQGWGDTGYNGHPVLKTPELDAMARDAFVFDRFYAAAPVCSPTRASVMTGRSPIRAKVPNHGRYMRPHETTLAETLKAAGYTTGIFGKVHLGSGQPGSPCNPSSMGFDEWVVGLNFFDNDPYLSRNGTVEHRKGKGSVILMDDAIEFLEKHKEGSKPIFAVVWFPSPHSPHKEVPDGVRLYDGEKNAGYFREIALLDQQVGRLRGELRRMGLAENTILWYCSDNGGLLKESSGGREKKGSIYEGGLRVPGIIEWPAKKLKGRTSVPVVTFDLFPTLLSMAGIEAANPTPQDGMDVSGVFSGEMKRRAKPMGFWHLFQGGQSTKSDLILKDIMEKQQAGASLPHNAERMQKDSFDFPQFPEDIATGHAAWNDWPWKLHRITKKTSVYELYNLEDDPMEATDLSSLPEYRERFERMKAELNAWMRSVVRSINGADYKRKGRN</sequence>
<dbReference type="InterPro" id="IPR050738">
    <property type="entry name" value="Sulfatase"/>
</dbReference>
<dbReference type="Proteomes" id="UP000346198">
    <property type="component" value="Unassembled WGS sequence"/>
</dbReference>
<dbReference type="GO" id="GO:0046872">
    <property type="term" value="F:metal ion binding"/>
    <property type="evidence" value="ECO:0007669"/>
    <property type="project" value="UniProtKB-KW"/>
</dbReference>
<dbReference type="PANTHER" id="PTHR42693:SF53">
    <property type="entry name" value="ENDO-4-O-SULFATASE"/>
    <property type="match status" value="1"/>
</dbReference>
<dbReference type="EMBL" id="CAAHFH010000001">
    <property type="protein sequence ID" value="VGO20493.1"/>
    <property type="molecule type" value="Genomic_DNA"/>
</dbReference>
<comment type="similarity">
    <text evidence="1">Belongs to the sulfatase family.</text>
</comment>
<proteinExistence type="inferred from homology"/>
<feature type="domain" description="Sulfatase N-terminal" evidence="5">
    <location>
        <begin position="29"/>
        <end position="319"/>
    </location>
</feature>
<gene>
    <name evidence="6" type="ORF">SCARR_02556</name>
</gene>
<dbReference type="InterPro" id="IPR024607">
    <property type="entry name" value="Sulfatase_CS"/>
</dbReference>
<evidence type="ECO:0000259" key="5">
    <source>
        <dbReference type="Pfam" id="PF00884"/>
    </source>
</evidence>
<dbReference type="Gene3D" id="3.40.720.10">
    <property type="entry name" value="Alkaline Phosphatase, subunit A"/>
    <property type="match status" value="1"/>
</dbReference>
<evidence type="ECO:0000256" key="4">
    <source>
        <dbReference type="ARBA" id="ARBA00022837"/>
    </source>
</evidence>
<organism evidence="6 7">
    <name type="scientific">Pontiella sulfatireligans</name>
    <dbReference type="NCBI Taxonomy" id="2750658"/>
    <lineage>
        <taxon>Bacteria</taxon>
        <taxon>Pseudomonadati</taxon>
        <taxon>Kiritimatiellota</taxon>
        <taxon>Kiritimatiellia</taxon>
        <taxon>Kiritimatiellales</taxon>
        <taxon>Pontiellaceae</taxon>
        <taxon>Pontiella</taxon>
    </lineage>
</organism>
<reference evidence="6 7" key="1">
    <citation type="submission" date="2019-04" db="EMBL/GenBank/DDBJ databases">
        <authorList>
            <person name="Van Vliet M D."/>
        </authorList>
    </citation>
    <scope>NUCLEOTIDE SEQUENCE [LARGE SCALE GENOMIC DNA]</scope>
    <source>
        <strain evidence="6 7">F21</strain>
    </source>
</reference>
<dbReference type="Gene3D" id="3.30.1120.10">
    <property type="match status" value="1"/>
</dbReference>
<keyword evidence="4" id="KW-0106">Calcium</keyword>
<dbReference type="InterPro" id="IPR017850">
    <property type="entry name" value="Alkaline_phosphatase_core_sf"/>
</dbReference>
<name>A0A6C2UKS8_9BACT</name>
<evidence type="ECO:0000313" key="6">
    <source>
        <dbReference type="EMBL" id="VGO20493.1"/>
    </source>
</evidence>
<dbReference type="GO" id="GO:0004065">
    <property type="term" value="F:arylsulfatase activity"/>
    <property type="evidence" value="ECO:0007669"/>
    <property type="project" value="TreeGrafter"/>
</dbReference>
<dbReference type="InterPro" id="IPR000917">
    <property type="entry name" value="Sulfatase_N"/>
</dbReference>
<keyword evidence="2" id="KW-0479">Metal-binding</keyword>
<evidence type="ECO:0000256" key="1">
    <source>
        <dbReference type="ARBA" id="ARBA00008779"/>
    </source>
</evidence>
<dbReference type="Pfam" id="PF00884">
    <property type="entry name" value="Sulfatase"/>
    <property type="match status" value="1"/>
</dbReference>
<evidence type="ECO:0000256" key="3">
    <source>
        <dbReference type="ARBA" id="ARBA00022801"/>
    </source>
</evidence>
<protein>
    <submittedName>
        <fullName evidence="6">Arylsulfatase</fullName>
    </submittedName>
</protein>